<evidence type="ECO:0000256" key="2">
    <source>
        <dbReference type="SAM" id="Phobius"/>
    </source>
</evidence>
<feature type="transmembrane region" description="Helical" evidence="2">
    <location>
        <begin position="260"/>
        <end position="282"/>
    </location>
</feature>
<keyword evidence="2" id="KW-0472">Membrane</keyword>
<organism evidence="4 5">
    <name type="scientific">Stachybotrys chartarum (strain CBS 109288 / IBT 7711)</name>
    <name type="common">Toxic black mold</name>
    <name type="synonym">Stilbospora chartarum</name>
    <dbReference type="NCBI Taxonomy" id="1280523"/>
    <lineage>
        <taxon>Eukaryota</taxon>
        <taxon>Fungi</taxon>
        <taxon>Dikarya</taxon>
        <taxon>Ascomycota</taxon>
        <taxon>Pezizomycotina</taxon>
        <taxon>Sordariomycetes</taxon>
        <taxon>Hypocreomycetidae</taxon>
        <taxon>Hypocreales</taxon>
        <taxon>Stachybotryaceae</taxon>
        <taxon>Stachybotrys</taxon>
    </lineage>
</organism>
<dbReference type="HOGENOM" id="CLU_063299_1_0_1"/>
<keyword evidence="3" id="KW-0732">Signal</keyword>
<evidence type="ECO:0008006" key="6">
    <source>
        <dbReference type="Google" id="ProtNLM"/>
    </source>
</evidence>
<keyword evidence="2" id="KW-0812">Transmembrane</keyword>
<feature type="chain" id="PRO_5001771063" description="Mid2 domain-containing protein" evidence="3">
    <location>
        <begin position="19"/>
        <end position="341"/>
    </location>
</feature>
<protein>
    <recommendedName>
        <fullName evidence="6">Mid2 domain-containing protein</fullName>
    </recommendedName>
</protein>
<accession>A0A084AM66</accession>
<feature type="region of interest" description="Disordered" evidence="1">
    <location>
        <begin position="207"/>
        <end position="256"/>
    </location>
</feature>
<evidence type="ECO:0000313" key="4">
    <source>
        <dbReference type="EMBL" id="KEY66395.1"/>
    </source>
</evidence>
<dbReference type="EMBL" id="KL648659">
    <property type="protein sequence ID" value="KEY66395.1"/>
    <property type="molecule type" value="Genomic_DNA"/>
</dbReference>
<feature type="compositionally biased region" description="Low complexity" evidence="1">
    <location>
        <begin position="230"/>
        <end position="239"/>
    </location>
</feature>
<evidence type="ECO:0000313" key="5">
    <source>
        <dbReference type="Proteomes" id="UP000028045"/>
    </source>
</evidence>
<sequence>MATFTGLAGTVLGPLTTSWVAPTFCTVHMLPCSTCSEGFRGQTCVIGTDGRASEQDHTGCWPPTTARAGTPEHPFVGWGFYSPGTECPTGYTAACTARYGRNPEWNIQFDLHESETALGCCPTGFECTNRNGNTCIQIAATQTDDIVVVQTGTCSGTDLTNIQLATFPDEITVIVTQTDDGDTATETRIARREITLLAPMIQINYQSSDMTPTETVRPSTGSSSTRDIPETTIPETNETGQREPGDSDTTATSGISGDTIGIIVGVTVGGLLALAGVAWLVWRRRGRRRASKPPAHEHHASPIDAYESKYRQDTSTWIPPAEMAGHHDPVELPGSLRVNGG</sequence>
<evidence type="ECO:0000256" key="1">
    <source>
        <dbReference type="SAM" id="MobiDB-lite"/>
    </source>
</evidence>
<evidence type="ECO:0000256" key="3">
    <source>
        <dbReference type="SAM" id="SignalP"/>
    </source>
</evidence>
<proteinExistence type="predicted"/>
<dbReference type="Proteomes" id="UP000028045">
    <property type="component" value="Unassembled WGS sequence"/>
</dbReference>
<feature type="compositionally biased region" description="Basic and acidic residues" evidence="1">
    <location>
        <begin position="294"/>
        <end position="312"/>
    </location>
</feature>
<feature type="signal peptide" evidence="3">
    <location>
        <begin position="1"/>
        <end position="18"/>
    </location>
</feature>
<feature type="compositionally biased region" description="Polar residues" evidence="1">
    <location>
        <begin position="207"/>
        <end position="226"/>
    </location>
</feature>
<gene>
    <name evidence="4" type="ORF">S7711_05829</name>
</gene>
<name>A0A084AM66_STACB</name>
<keyword evidence="5" id="KW-1185">Reference proteome</keyword>
<dbReference type="AlphaFoldDB" id="A0A084AM66"/>
<feature type="compositionally biased region" description="Low complexity" evidence="1">
    <location>
        <begin position="247"/>
        <end position="256"/>
    </location>
</feature>
<keyword evidence="2" id="KW-1133">Transmembrane helix</keyword>
<dbReference type="OrthoDB" id="5429716at2759"/>
<reference evidence="4 5" key="1">
    <citation type="journal article" date="2014" name="BMC Genomics">
        <title>Comparative genome sequencing reveals chemotype-specific gene clusters in the toxigenic black mold Stachybotrys.</title>
        <authorList>
            <person name="Semeiks J."/>
            <person name="Borek D."/>
            <person name="Otwinowski Z."/>
            <person name="Grishin N.V."/>
        </authorList>
    </citation>
    <scope>NUCLEOTIDE SEQUENCE [LARGE SCALE GENOMIC DNA]</scope>
    <source>
        <strain evidence="5">CBS 109288 / IBT 7711</strain>
    </source>
</reference>
<feature type="region of interest" description="Disordered" evidence="1">
    <location>
        <begin position="288"/>
        <end position="341"/>
    </location>
</feature>